<feature type="transmembrane region" description="Helical" evidence="1">
    <location>
        <begin position="81"/>
        <end position="100"/>
    </location>
</feature>
<accession>A0A1I1SW41</accession>
<feature type="transmembrane region" description="Helical" evidence="1">
    <location>
        <begin position="154"/>
        <end position="172"/>
    </location>
</feature>
<evidence type="ECO:0000256" key="1">
    <source>
        <dbReference type="SAM" id="Phobius"/>
    </source>
</evidence>
<feature type="transmembrane region" description="Helical" evidence="1">
    <location>
        <begin position="213"/>
        <end position="234"/>
    </location>
</feature>
<evidence type="ECO:0000313" key="4">
    <source>
        <dbReference type="Proteomes" id="UP000199400"/>
    </source>
</evidence>
<gene>
    <name evidence="3" type="ORF">SAMN02745121_00324</name>
</gene>
<keyword evidence="4" id="KW-1185">Reference proteome</keyword>
<dbReference type="EMBL" id="FOMX01000002">
    <property type="protein sequence ID" value="SFD50709.1"/>
    <property type="molecule type" value="Genomic_DNA"/>
</dbReference>
<feature type="transmembrane region" description="Helical" evidence="1">
    <location>
        <begin position="133"/>
        <end position="149"/>
    </location>
</feature>
<dbReference type="RefSeq" id="WP_170136623.1">
    <property type="nucleotide sequence ID" value="NZ_FOMX01000002.1"/>
</dbReference>
<dbReference type="Pfam" id="PF09925">
    <property type="entry name" value="DUF2157"/>
    <property type="match status" value="1"/>
</dbReference>
<feature type="transmembrane region" description="Helical" evidence="1">
    <location>
        <begin position="184"/>
        <end position="201"/>
    </location>
</feature>
<feature type="transmembrane region" description="Helical" evidence="1">
    <location>
        <begin position="240"/>
        <end position="259"/>
    </location>
</feature>
<reference evidence="4" key="1">
    <citation type="submission" date="2016-10" db="EMBL/GenBank/DDBJ databases">
        <authorList>
            <person name="Varghese N."/>
            <person name="Submissions S."/>
        </authorList>
    </citation>
    <scope>NUCLEOTIDE SEQUENCE [LARGE SCALE GENOMIC DNA]</scope>
    <source>
        <strain evidence="4">ATCC 25963</strain>
    </source>
</reference>
<evidence type="ECO:0000313" key="3">
    <source>
        <dbReference type="EMBL" id="SFD50709.1"/>
    </source>
</evidence>
<feature type="domain" description="DUF2157" evidence="2">
    <location>
        <begin position="17"/>
        <end position="156"/>
    </location>
</feature>
<name>A0A1I1SW41_9BACT</name>
<keyword evidence="1" id="KW-0812">Transmembrane</keyword>
<keyword evidence="1" id="KW-1133">Transmembrane helix</keyword>
<dbReference type="InterPro" id="IPR018677">
    <property type="entry name" value="DUF2157"/>
</dbReference>
<proteinExistence type="predicted"/>
<feature type="transmembrane region" description="Helical" evidence="1">
    <location>
        <begin position="50"/>
        <end position="69"/>
    </location>
</feature>
<sequence>MSDPLAGPPIAVRLHALASAGVLDPAAFERARELVGGTPTVDAWYRFARFHLIILGTVLAVAGAIFFVAANWDVFTPHARIGLAAAAMAAATLAGGWIGLDKLSGRAAGLAGGLLFGPLLALVGQVYQTGADAFELFLAWAVVLAGYALATRFVGAWITALLLAVITIYLWIGQALGSHPFDTPGLWGSLAGAAALSALALHRRVHRGPSDAIGLVALTLGWCITFAHGAVAISIDGWPFGQVIALLLALALPAVLLQLGRRLDDFGLERLAVAHLFGLLTVAEGKLVFDVLDAEIGGLLIMGLLLSVQGYVGGEWFRARRPREEDVS</sequence>
<dbReference type="Proteomes" id="UP000199400">
    <property type="component" value="Unassembled WGS sequence"/>
</dbReference>
<organism evidence="3 4">
    <name type="scientific">Nannocystis exedens</name>
    <dbReference type="NCBI Taxonomy" id="54"/>
    <lineage>
        <taxon>Bacteria</taxon>
        <taxon>Pseudomonadati</taxon>
        <taxon>Myxococcota</taxon>
        <taxon>Polyangia</taxon>
        <taxon>Nannocystales</taxon>
        <taxon>Nannocystaceae</taxon>
        <taxon>Nannocystis</taxon>
    </lineage>
</organism>
<evidence type="ECO:0000259" key="2">
    <source>
        <dbReference type="Pfam" id="PF09925"/>
    </source>
</evidence>
<dbReference type="STRING" id="54.SAMN02745121_00324"/>
<dbReference type="AlphaFoldDB" id="A0A1I1SW41"/>
<keyword evidence="1" id="KW-0472">Membrane</keyword>
<feature type="transmembrane region" description="Helical" evidence="1">
    <location>
        <begin position="107"/>
        <end position="127"/>
    </location>
</feature>
<protein>
    <submittedName>
        <fullName evidence="3">Predicted membrane protein</fullName>
    </submittedName>
</protein>